<dbReference type="OrthoDB" id="415315at2759"/>
<evidence type="ECO:0000256" key="5">
    <source>
        <dbReference type="ARBA" id="ARBA00022737"/>
    </source>
</evidence>
<protein>
    <submittedName>
        <fullName evidence="10">Mitochondrial carrier domain-containing protein</fullName>
    </submittedName>
</protein>
<dbReference type="Gene3D" id="1.50.40.10">
    <property type="entry name" value="Mitochondrial carrier domain"/>
    <property type="match status" value="2"/>
</dbReference>
<keyword evidence="3 9" id="KW-0813">Transport</keyword>
<name>A0A1Y2GRW2_9FUNG</name>
<dbReference type="GO" id="GO:0016020">
    <property type="term" value="C:membrane"/>
    <property type="evidence" value="ECO:0007669"/>
    <property type="project" value="UniProtKB-SubCell"/>
</dbReference>
<feature type="repeat" description="Solcar" evidence="8">
    <location>
        <begin position="148"/>
        <end position="243"/>
    </location>
</feature>
<keyword evidence="7 8" id="KW-0472">Membrane</keyword>
<evidence type="ECO:0000313" key="11">
    <source>
        <dbReference type="Proteomes" id="UP000193648"/>
    </source>
</evidence>
<gene>
    <name evidence="10" type="ORF">BCR41DRAFT_334695</name>
</gene>
<dbReference type="PANTHER" id="PTHR45667">
    <property type="entry name" value="S-ADENOSYLMETHIONINE MITOCHONDRIAL CARRIER PROTEIN"/>
    <property type="match status" value="1"/>
</dbReference>
<evidence type="ECO:0000256" key="2">
    <source>
        <dbReference type="ARBA" id="ARBA00006375"/>
    </source>
</evidence>
<keyword evidence="4 8" id="KW-0812">Transmembrane</keyword>
<dbReference type="RefSeq" id="XP_021882786.1">
    <property type="nucleotide sequence ID" value="XM_022021947.1"/>
</dbReference>
<keyword evidence="5" id="KW-0677">Repeat</keyword>
<dbReference type="Proteomes" id="UP000193648">
    <property type="component" value="Unassembled WGS sequence"/>
</dbReference>
<dbReference type="InterPro" id="IPR023395">
    <property type="entry name" value="MCP_dom_sf"/>
</dbReference>
<evidence type="ECO:0000256" key="9">
    <source>
        <dbReference type="RuleBase" id="RU000488"/>
    </source>
</evidence>
<evidence type="ECO:0000256" key="8">
    <source>
        <dbReference type="PROSITE-ProRule" id="PRU00282"/>
    </source>
</evidence>
<evidence type="ECO:0000256" key="3">
    <source>
        <dbReference type="ARBA" id="ARBA00022448"/>
    </source>
</evidence>
<accession>A0A1Y2GRW2</accession>
<keyword evidence="11" id="KW-1185">Reference proteome</keyword>
<feature type="non-terminal residue" evidence="10">
    <location>
        <position position="1"/>
    </location>
</feature>
<evidence type="ECO:0000256" key="4">
    <source>
        <dbReference type="ARBA" id="ARBA00022692"/>
    </source>
</evidence>
<reference evidence="10 11" key="1">
    <citation type="submission" date="2016-07" db="EMBL/GenBank/DDBJ databases">
        <title>Pervasive Adenine N6-methylation of Active Genes in Fungi.</title>
        <authorList>
            <consortium name="DOE Joint Genome Institute"/>
            <person name="Mondo S.J."/>
            <person name="Dannebaum R.O."/>
            <person name="Kuo R.C."/>
            <person name="Labutti K."/>
            <person name="Haridas S."/>
            <person name="Kuo A."/>
            <person name="Salamov A."/>
            <person name="Ahrendt S.R."/>
            <person name="Lipzen A."/>
            <person name="Sullivan W."/>
            <person name="Andreopoulos W.B."/>
            <person name="Clum A."/>
            <person name="Lindquist E."/>
            <person name="Daum C."/>
            <person name="Ramamoorthy G.K."/>
            <person name="Gryganskyi A."/>
            <person name="Culley D."/>
            <person name="Magnuson J.K."/>
            <person name="James T.Y."/>
            <person name="O'Malley M.A."/>
            <person name="Stajich J.E."/>
            <person name="Spatafora J.W."/>
            <person name="Visel A."/>
            <person name="Grigoriev I.V."/>
        </authorList>
    </citation>
    <scope>NUCLEOTIDE SEQUENCE [LARGE SCALE GENOMIC DNA]</scope>
    <source>
        <strain evidence="10 11">NRRL 3116</strain>
    </source>
</reference>
<dbReference type="AlphaFoldDB" id="A0A1Y2GRW2"/>
<comment type="subcellular location">
    <subcellularLocation>
        <location evidence="1">Membrane</location>
        <topology evidence="1">Multi-pass membrane protein</topology>
    </subcellularLocation>
</comment>
<evidence type="ECO:0000256" key="6">
    <source>
        <dbReference type="ARBA" id="ARBA00022989"/>
    </source>
</evidence>
<feature type="repeat" description="Solcar" evidence="8">
    <location>
        <begin position="43"/>
        <end position="123"/>
    </location>
</feature>
<comment type="caution">
    <text evidence="10">The sequence shown here is derived from an EMBL/GenBank/DDBJ whole genome shotgun (WGS) entry which is preliminary data.</text>
</comment>
<proteinExistence type="inferred from homology"/>
<keyword evidence="6" id="KW-1133">Transmembrane helix</keyword>
<dbReference type="EMBL" id="MCFF01000012">
    <property type="protein sequence ID" value="ORZ20877.1"/>
    <property type="molecule type" value="Genomic_DNA"/>
</dbReference>
<organism evidence="10 11">
    <name type="scientific">Lobosporangium transversale</name>
    <dbReference type="NCBI Taxonomy" id="64571"/>
    <lineage>
        <taxon>Eukaryota</taxon>
        <taxon>Fungi</taxon>
        <taxon>Fungi incertae sedis</taxon>
        <taxon>Mucoromycota</taxon>
        <taxon>Mortierellomycotina</taxon>
        <taxon>Mortierellomycetes</taxon>
        <taxon>Mortierellales</taxon>
        <taxon>Mortierellaceae</taxon>
        <taxon>Lobosporangium</taxon>
    </lineage>
</organism>
<evidence type="ECO:0000256" key="7">
    <source>
        <dbReference type="ARBA" id="ARBA00023136"/>
    </source>
</evidence>
<evidence type="ECO:0000313" key="10">
    <source>
        <dbReference type="EMBL" id="ORZ20877.1"/>
    </source>
</evidence>
<dbReference type="InParanoid" id="A0A1Y2GRW2"/>
<dbReference type="InterPro" id="IPR018108">
    <property type="entry name" value="MCP_transmembrane"/>
</dbReference>
<dbReference type="GeneID" id="33563791"/>
<dbReference type="Pfam" id="PF00153">
    <property type="entry name" value="Mito_carr"/>
    <property type="match status" value="3"/>
</dbReference>
<evidence type="ECO:0000256" key="1">
    <source>
        <dbReference type="ARBA" id="ARBA00004141"/>
    </source>
</evidence>
<comment type="similarity">
    <text evidence="2 9">Belongs to the mitochondrial carrier (TC 2.A.29) family.</text>
</comment>
<dbReference type="SUPFAM" id="SSF103506">
    <property type="entry name" value="Mitochondrial carrier"/>
    <property type="match status" value="1"/>
</dbReference>
<dbReference type="PROSITE" id="PS50920">
    <property type="entry name" value="SOLCAR"/>
    <property type="match status" value="2"/>
</dbReference>
<sequence>MMQQQQQQTSYPYTQAAKTAVVVAQQHAHSAPVVRTPAYTQIQKFKNHFQSGAVSLSLSYAVMHPLDTLKTRMQVPGGSGIAWSAIFTRETARMLGKGFLVSSIGAGLQGGARFSFYELTKSYLLPPTSRFQTGHNPPHHPWWLPTLSPIPATAISAIIGDLASSVIKVPREVITSRLQTGYYNHHTHMGQQSQSNINAGYVFRAVLRDEGVRGLFRGFWSTTARDCPFMVILFTTYENFKAYHTRVLTTQITSDPNYIASSPVEVKIPPMTSTLFGGISGFLAGYFTTPMDVIRTRIMTFKKGTAAVGPSTTIVPTTPQAITMTNISREMYRQATMQALKASAHSNALIRSMRVGQSVYSTFFVGAIPRSLWWFCVCSIFFSTYEVMKQKLMPLDYEPTTSSSVVSAVRK</sequence>